<dbReference type="AlphaFoldDB" id="A0A3N5XZ63"/>
<dbReference type="GO" id="GO:0005524">
    <property type="term" value="F:ATP binding"/>
    <property type="evidence" value="ECO:0007669"/>
    <property type="project" value="UniProtKB-KW"/>
</dbReference>
<dbReference type="PANTHER" id="PTHR43335">
    <property type="entry name" value="ABC TRANSPORTER, ATP-BINDING PROTEIN"/>
    <property type="match status" value="1"/>
</dbReference>
<gene>
    <name evidence="6" type="ORF">DRW07_10805</name>
</gene>
<organism evidence="6 7">
    <name type="scientific">Alteromonas sediminis</name>
    <dbReference type="NCBI Taxonomy" id="2259342"/>
    <lineage>
        <taxon>Bacteria</taxon>
        <taxon>Pseudomonadati</taxon>
        <taxon>Pseudomonadota</taxon>
        <taxon>Gammaproteobacteria</taxon>
        <taxon>Alteromonadales</taxon>
        <taxon>Alteromonadaceae</taxon>
        <taxon>Alteromonas/Salinimonas group</taxon>
        <taxon>Alteromonas</taxon>
    </lineage>
</organism>
<dbReference type="SMART" id="SM00382">
    <property type="entry name" value="AAA"/>
    <property type="match status" value="1"/>
</dbReference>
<dbReference type="CDD" id="cd03264">
    <property type="entry name" value="ABC_drug_resistance_like"/>
    <property type="match status" value="1"/>
</dbReference>
<evidence type="ECO:0000256" key="2">
    <source>
        <dbReference type="ARBA" id="ARBA00022448"/>
    </source>
</evidence>
<keyword evidence="2" id="KW-0813">Transport</keyword>
<keyword evidence="4 6" id="KW-0067">ATP-binding</keyword>
<dbReference type="InterPro" id="IPR003593">
    <property type="entry name" value="AAA+_ATPase"/>
</dbReference>
<reference evidence="6 7" key="1">
    <citation type="submission" date="2018-11" db="EMBL/GenBank/DDBJ databases">
        <authorList>
            <person name="Ye M.-Q."/>
            <person name="Du Z.-J."/>
        </authorList>
    </citation>
    <scope>NUCLEOTIDE SEQUENCE [LARGE SCALE GENOMIC DNA]</scope>
    <source>
        <strain evidence="6 7">U0105</strain>
    </source>
</reference>
<proteinExistence type="inferred from homology"/>
<dbReference type="PROSITE" id="PS00211">
    <property type="entry name" value="ABC_TRANSPORTER_1"/>
    <property type="match status" value="1"/>
</dbReference>
<comment type="caution">
    <text evidence="6">The sequence shown here is derived from an EMBL/GenBank/DDBJ whole genome shotgun (WGS) entry which is preliminary data.</text>
</comment>
<dbReference type="OrthoDB" id="9778547at2"/>
<dbReference type="PANTHER" id="PTHR43335:SF2">
    <property type="entry name" value="ABC TRANSPORTER, ATP-BINDING PROTEIN"/>
    <property type="match status" value="1"/>
</dbReference>
<dbReference type="GO" id="GO:0016887">
    <property type="term" value="F:ATP hydrolysis activity"/>
    <property type="evidence" value="ECO:0007669"/>
    <property type="project" value="InterPro"/>
</dbReference>
<dbReference type="SUPFAM" id="SSF52540">
    <property type="entry name" value="P-loop containing nucleoside triphosphate hydrolases"/>
    <property type="match status" value="1"/>
</dbReference>
<evidence type="ECO:0000313" key="7">
    <source>
        <dbReference type="Proteomes" id="UP000275281"/>
    </source>
</evidence>
<evidence type="ECO:0000256" key="1">
    <source>
        <dbReference type="ARBA" id="ARBA00005417"/>
    </source>
</evidence>
<dbReference type="Pfam" id="PF00005">
    <property type="entry name" value="ABC_tran"/>
    <property type="match status" value="1"/>
</dbReference>
<comment type="similarity">
    <text evidence="1">Belongs to the ABC transporter superfamily.</text>
</comment>
<dbReference type="Proteomes" id="UP000275281">
    <property type="component" value="Unassembled WGS sequence"/>
</dbReference>
<name>A0A3N5XZ63_9ALTE</name>
<sequence>MLSVKHVNKTYSDGTHALRDINLELPNGMVGLLGPNGAGKSTLMRTLACIQSPDSGEMTFAGINVLDNPMAIRKQLGYLPQDFGVYPYMSCRSLLKHMAVLKGVNDKSVQRQHIDSLLELTNLSHVADKHVSTFSGGMRQRFGIAQALLGDPKLVIMDEPTAGLDPAERDRLHNLLVSISQDKLILLSTHIVEDVENLCQHVTLINSGQVVESNPIDKLIAPLCKNLWQSDKPPGDHGLLLNKSYHHGKPSFRFFSEQSPHFDAQPAEATLQDRYFFELAKQGTSA</sequence>
<evidence type="ECO:0000256" key="4">
    <source>
        <dbReference type="ARBA" id="ARBA00022840"/>
    </source>
</evidence>
<protein>
    <submittedName>
        <fullName evidence="6">ABC transporter ATP-binding protein</fullName>
    </submittedName>
</protein>
<keyword evidence="3" id="KW-0547">Nucleotide-binding</keyword>
<dbReference type="InterPro" id="IPR003439">
    <property type="entry name" value="ABC_transporter-like_ATP-bd"/>
</dbReference>
<keyword evidence="7" id="KW-1185">Reference proteome</keyword>
<dbReference type="RefSeq" id="WP_124027925.1">
    <property type="nucleotide sequence ID" value="NZ_JBHRSN010000006.1"/>
</dbReference>
<accession>A0A3N5XZ63</accession>
<evidence type="ECO:0000256" key="3">
    <source>
        <dbReference type="ARBA" id="ARBA00022741"/>
    </source>
</evidence>
<dbReference type="PROSITE" id="PS50893">
    <property type="entry name" value="ABC_TRANSPORTER_2"/>
    <property type="match status" value="1"/>
</dbReference>
<dbReference type="InterPro" id="IPR017871">
    <property type="entry name" value="ABC_transporter-like_CS"/>
</dbReference>
<feature type="domain" description="ABC transporter" evidence="5">
    <location>
        <begin position="2"/>
        <end position="232"/>
    </location>
</feature>
<evidence type="ECO:0000313" key="6">
    <source>
        <dbReference type="EMBL" id="RPJ66567.1"/>
    </source>
</evidence>
<dbReference type="EMBL" id="RPOK01000003">
    <property type="protein sequence ID" value="RPJ66567.1"/>
    <property type="molecule type" value="Genomic_DNA"/>
</dbReference>
<dbReference type="Gene3D" id="3.40.50.300">
    <property type="entry name" value="P-loop containing nucleotide triphosphate hydrolases"/>
    <property type="match status" value="1"/>
</dbReference>
<dbReference type="InterPro" id="IPR027417">
    <property type="entry name" value="P-loop_NTPase"/>
</dbReference>
<evidence type="ECO:0000259" key="5">
    <source>
        <dbReference type="PROSITE" id="PS50893"/>
    </source>
</evidence>